<dbReference type="SMART" id="SM01037">
    <property type="entry name" value="Bet_v_1"/>
    <property type="match status" value="1"/>
</dbReference>
<dbReference type="STRING" id="49390.A0A068TXM4"/>
<comment type="similarity">
    <text evidence="1">Belongs to the MLP family.</text>
</comment>
<dbReference type="InterPro" id="IPR000916">
    <property type="entry name" value="Bet_v_I/MLP"/>
</dbReference>
<dbReference type="Gene3D" id="3.30.530.20">
    <property type="match status" value="1"/>
</dbReference>
<name>A0A068TXM4_COFCA</name>
<evidence type="ECO:0000313" key="4">
    <source>
        <dbReference type="Proteomes" id="UP000295252"/>
    </source>
</evidence>
<dbReference type="GO" id="GO:0006952">
    <property type="term" value="P:defense response"/>
    <property type="evidence" value="ECO:0007669"/>
    <property type="project" value="InterPro"/>
</dbReference>
<evidence type="ECO:0000313" key="3">
    <source>
        <dbReference type="EMBL" id="CDP00797.1"/>
    </source>
</evidence>
<protein>
    <recommendedName>
        <fullName evidence="2">Bet v I/Major latex protein domain-containing protein</fullName>
    </recommendedName>
</protein>
<dbReference type="PANTHER" id="PTHR31338">
    <property type="entry name" value="POLYKETIDE CYCLASE/DEHYDRASE AND LIPID TRANSPORT SUPERFAMILY PROTEIN"/>
    <property type="match status" value="1"/>
</dbReference>
<keyword evidence="4" id="KW-1185">Reference proteome</keyword>
<sequence length="153" mass="17538">MADTAEKLEAEINIKSDPDEFFHSFGGKAHQLPNLCSEKLHAIDLHEGDWKTEGSVKHWTYVIDGKVETAKERFKVDEENRIVTLEAIEGDIKEQYKSYKVELQVISKGVSNFAHWSIEYETVKENDPAPTKYLHWLIHAAKDVDASLLKARK</sequence>
<dbReference type="Pfam" id="PF00407">
    <property type="entry name" value="Bet_v_1"/>
    <property type="match status" value="1"/>
</dbReference>
<dbReference type="AlphaFoldDB" id="A0A068TXM4"/>
<dbReference type="EMBL" id="HG739089">
    <property type="protein sequence ID" value="CDP00797.1"/>
    <property type="molecule type" value="Genomic_DNA"/>
</dbReference>
<dbReference type="OrthoDB" id="1072116at2759"/>
<evidence type="ECO:0000256" key="1">
    <source>
        <dbReference type="ARBA" id="ARBA00038242"/>
    </source>
</evidence>
<dbReference type="InterPro" id="IPR052006">
    <property type="entry name" value="MLP-like"/>
</dbReference>
<dbReference type="PhylomeDB" id="A0A068TXM4"/>
<dbReference type="InterPro" id="IPR023393">
    <property type="entry name" value="START-like_dom_sf"/>
</dbReference>
<evidence type="ECO:0000259" key="2">
    <source>
        <dbReference type="SMART" id="SM01037"/>
    </source>
</evidence>
<dbReference type="SUPFAM" id="SSF55961">
    <property type="entry name" value="Bet v1-like"/>
    <property type="match status" value="1"/>
</dbReference>
<feature type="domain" description="Bet v I/Major latex protein" evidence="2">
    <location>
        <begin position="3"/>
        <end position="151"/>
    </location>
</feature>
<dbReference type="CDD" id="cd07816">
    <property type="entry name" value="Bet_v1-like"/>
    <property type="match status" value="1"/>
</dbReference>
<dbReference type="InParanoid" id="A0A068TXM4"/>
<dbReference type="PANTHER" id="PTHR31338:SF16">
    <property type="entry name" value="POLYKETIDE CYCLASE_DEHYDRASE AND LIPID TRANSPORT SUPERFAMILY PROTEIN"/>
    <property type="match status" value="1"/>
</dbReference>
<gene>
    <name evidence="3" type="ORF">GSCOC_T00032885001</name>
</gene>
<accession>A0A068TXM4</accession>
<reference evidence="4" key="1">
    <citation type="journal article" date="2014" name="Science">
        <title>The coffee genome provides insight into the convergent evolution of caffeine biosynthesis.</title>
        <authorList>
            <person name="Denoeud F."/>
            <person name="Carretero-Paulet L."/>
            <person name="Dereeper A."/>
            <person name="Droc G."/>
            <person name="Guyot R."/>
            <person name="Pietrella M."/>
            <person name="Zheng C."/>
            <person name="Alberti A."/>
            <person name="Anthony F."/>
            <person name="Aprea G."/>
            <person name="Aury J.M."/>
            <person name="Bento P."/>
            <person name="Bernard M."/>
            <person name="Bocs S."/>
            <person name="Campa C."/>
            <person name="Cenci A."/>
            <person name="Combes M.C."/>
            <person name="Crouzillat D."/>
            <person name="Da Silva C."/>
            <person name="Daddiego L."/>
            <person name="De Bellis F."/>
            <person name="Dussert S."/>
            <person name="Garsmeur O."/>
            <person name="Gayraud T."/>
            <person name="Guignon V."/>
            <person name="Jahn K."/>
            <person name="Jamilloux V."/>
            <person name="Joet T."/>
            <person name="Labadie K."/>
            <person name="Lan T."/>
            <person name="Leclercq J."/>
            <person name="Lepelley M."/>
            <person name="Leroy T."/>
            <person name="Li L.T."/>
            <person name="Librado P."/>
            <person name="Lopez L."/>
            <person name="Munoz A."/>
            <person name="Noel B."/>
            <person name="Pallavicini A."/>
            <person name="Perrotta G."/>
            <person name="Poncet V."/>
            <person name="Pot D."/>
            <person name="Priyono X."/>
            <person name="Rigoreau M."/>
            <person name="Rouard M."/>
            <person name="Rozas J."/>
            <person name="Tranchant-Dubreuil C."/>
            <person name="VanBuren R."/>
            <person name="Zhang Q."/>
            <person name="Andrade A.C."/>
            <person name="Argout X."/>
            <person name="Bertrand B."/>
            <person name="de Kochko A."/>
            <person name="Graziosi G."/>
            <person name="Henry R.J."/>
            <person name="Jayarama X."/>
            <person name="Ming R."/>
            <person name="Nagai C."/>
            <person name="Rounsley S."/>
            <person name="Sankoff D."/>
            <person name="Giuliano G."/>
            <person name="Albert V.A."/>
            <person name="Wincker P."/>
            <person name="Lashermes P."/>
        </authorList>
    </citation>
    <scope>NUCLEOTIDE SEQUENCE [LARGE SCALE GENOMIC DNA]</scope>
    <source>
        <strain evidence="4">cv. DH200-94</strain>
    </source>
</reference>
<organism evidence="3 4">
    <name type="scientific">Coffea canephora</name>
    <name type="common">Robusta coffee</name>
    <dbReference type="NCBI Taxonomy" id="49390"/>
    <lineage>
        <taxon>Eukaryota</taxon>
        <taxon>Viridiplantae</taxon>
        <taxon>Streptophyta</taxon>
        <taxon>Embryophyta</taxon>
        <taxon>Tracheophyta</taxon>
        <taxon>Spermatophyta</taxon>
        <taxon>Magnoliopsida</taxon>
        <taxon>eudicotyledons</taxon>
        <taxon>Gunneridae</taxon>
        <taxon>Pentapetalae</taxon>
        <taxon>asterids</taxon>
        <taxon>lamiids</taxon>
        <taxon>Gentianales</taxon>
        <taxon>Rubiaceae</taxon>
        <taxon>Ixoroideae</taxon>
        <taxon>Gardenieae complex</taxon>
        <taxon>Bertiereae - Coffeeae clade</taxon>
        <taxon>Coffeeae</taxon>
        <taxon>Coffea</taxon>
    </lineage>
</organism>
<dbReference type="Proteomes" id="UP000295252">
    <property type="component" value="Chromosome III"/>
</dbReference>
<dbReference type="OMA" id="HESHRAT"/>
<proteinExistence type="inferred from homology"/>
<dbReference type="Gramene" id="CDP00797">
    <property type="protein sequence ID" value="CDP00797"/>
    <property type="gene ID" value="GSCOC_T00032885001"/>
</dbReference>